<keyword evidence="2" id="KW-1185">Reference proteome</keyword>
<protein>
    <recommendedName>
        <fullName evidence="3">Endonuclease/exonuclease/phosphatase domain-containing protein</fullName>
    </recommendedName>
</protein>
<evidence type="ECO:0000313" key="1">
    <source>
        <dbReference type="Ensembl" id="ENSCSEP00000012080.1"/>
    </source>
</evidence>
<proteinExistence type="predicted"/>
<reference evidence="1" key="1">
    <citation type="submission" date="2025-08" db="UniProtKB">
        <authorList>
            <consortium name="Ensembl"/>
        </authorList>
    </citation>
    <scope>IDENTIFICATION</scope>
</reference>
<dbReference type="GeneTree" id="ENSGT00940000181112"/>
<dbReference type="InParanoid" id="A0A3P8VHZ2"/>
<sequence>ILNIELSHSSIRRLIHVITWNVATSNPPDDINSLLHLNQILQQNPDLFVIG</sequence>
<dbReference type="Proteomes" id="UP000265120">
    <property type="component" value="Unassembled WGS sequence"/>
</dbReference>
<dbReference type="Ensembl" id="ENSCSET00000012223.1">
    <property type="protein sequence ID" value="ENSCSEP00000012080.1"/>
    <property type="gene ID" value="ENSCSEG00000007791.1"/>
</dbReference>
<name>A0A3P8VHZ2_CYNSE</name>
<evidence type="ECO:0008006" key="3">
    <source>
        <dbReference type="Google" id="ProtNLM"/>
    </source>
</evidence>
<reference evidence="1" key="2">
    <citation type="submission" date="2025-09" db="UniProtKB">
        <authorList>
            <consortium name="Ensembl"/>
        </authorList>
    </citation>
    <scope>IDENTIFICATION</scope>
</reference>
<evidence type="ECO:0000313" key="2">
    <source>
        <dbReference type="Proteomes" id="UP000265120"/>
    </source>
</evidence>
<accession>A0A3P8VHZ2</accession>
<dbReference type="AlphaFoldDB" id="A0A3P8VHZ2"/>
<organism evidence="1 2">
    <name type="scientific">Cynoglossus semilaevis</name>
    <name type="common">Tongue sole</name>
    <dbReference type="NCBI Taxonomy" id="244447"/>
    <lineage>
        <taxon>Eukaryota</taxon>
        <taxon>Metazoa</taxon>
        <taxon>Chordata</taxon>
        <taxon>Craniata</taxon>
        <taxon>Vertebrata</taxon>
        <taxon>Euteleostomi</taxon>
        <taxon>Actinopterygii</taxon>
        <taxon>Neopterygii</taxon>
        <taxon>Teleostei</taxon>
        <taxon>Neoteleostei</taxon>
        <taxon>Acanthomorphata</taxon>
        <taxon>Carangaria</taxon>
        <taxon>Pleuronectiformes</taxon>
        <taxon>Pleuronectoidei</taxon>
        <taxon>Cynoglossidae</taxon>
        <taxon>Cynoglossinae</taxon>
        <taxon>Cynoglossus</taxon>
    </lineage>
</organism>